<evidence type="ECO:0000313" key="2">
    <source>
        <dbReference type="EMBL" id="SJZ54929.1"/>
    </source>
</evidence>
<feature type="chain" id="PRO_5010538343" description="DUF3078 domain-containing protein" evidence="1">
    <location>
        <begin position="24"/>
        <end position="482"/>
    </location>
</feature>
<name>A0A1T4LJL0_PORCN</name>
<reference evidence="2 3" key="1">
    <citation type="submission" date="2017-02" db="EMBL/GenBank/DDBJ databases">
        <authorList>
            <person name="Peterson S.W."/>
        </authorList>
    </citation>
    <scope>NUCLEOTIDE SEQUENCE [LARGE SCALE GENOMIC DNA]</scope>
    <source>
        <strain evidence="2 3">ATCC 700135</strain>
    </source>
</reference>
<dbReference type="AlphaFoldDB" id="A0A1T4LJL0"/>
<dbReference type="EMBL" id="FUWL01000008">
    <property type="protein sequence ID" value="SJZ54929.1"/>
    <property type="molecule type" value="Genomic_DNA"/>
</dbReference>
<organism evidence="2 3">
    <name type="scientific">Porphyromonas cangingivalis</name>
    <dbReference type="NCBI Taxonomy" id="36874"/>
    <lineage>
        <taxon>Bacteria</taxon>
        <taxon>Pseudomonadati</taxon>
        <taxon>Bacteroidota</taxon>
        <taxon>Bacteroidia</taxon>
        <taxon>Bacteroidales</taxon>
        <taxon>Porphyromonadaceae</taxon>
        <taxon>Porphyromonas</taxon>
    </lineage>
</organism>
<evidence type="ECO:0008006" key="4">
    <source>
        <dbReference type="Google" id="ProtNLM"/>
    </source>
</evidence>
<protein>
    <recommendedName>
        <fullName evidence="4">DUF3078 domain-containing protein</fullName>
    </recommendedName>
</protein>
<evidence type="ECO:0000256" key="1">
    <source>
        <dbReference type="SAM" id="SignalP"/>
    </source>
</evidence>
<dbReference type="Proteomes" id="UP000189956">
    <property type="component" value="Unassembled WGS sequence"/>
</dbReference>
<feature type="signal peptide" evidence="1">
    <location>
        <begin position="1"/>
        <end position="23"/>
    </location>
</feature>
<evidence type="ECO:0000313" key="3">
    <source>
        <dbReference type="Proteomes" id="UP000189956"/>
    </source>
</evidence>
<dbReference type="InterPro" id="IPR021428">
    <property type="entry name" value="DUF3078"/>
</dbReference>
<dbReference type="Pfam" id="PF11276">
    <property type="entry name" value="DUF3078"/>
    <property type="match status" value="1"/>
</dbReference>
<proteinExistence type="predicted"/>
<accession>A0A1T4LJL0</accession>
<keyword evidence="1" id="KW-0732">Signal</keyword>
<sequence length="482" mass="55077">MKTLSTLSIAGVIGLATAFSVSAQSPASIQETPASDTVTYIPHYASRILGDKEMASSLPSRAQEIIGRPAVMVLGDSNDVPFSQLFTPLVFDMQMLNETGLDTKGLRTVYQQDPYKLDSYSLDAYSQELMAQEVFEKGKMPSLKNEVKIVREVRSNALQNNIGIVKLTSAMLPQDRLASQFVSATGYQGELAIVNNAPLVQQTEDLEKKVIERVYWTTKFESNIQFSQNQMSDNWYKGGNNSLNLNMRNYFNLSYAKDNVKWVNELESKLGFFNSPNEPIGKFKISEDLFRIVSNFGLKAFNERWYYTLDTQLRTQLLRNRNKDSVLVTQPFAPFIIDGGPGMKYELEKKFNDPFKKLKFTANFSPVAVTFIYTYTNDVDKARIGLLPDEKHKLRLGSTVRMALDFDLSQSVTWQSRVFYNTSFQHVETEFENTLNFSINKYFSTRINLHLRFDDSVITDDKSFKKLLQYNELISFGFTYKI</sequence>
<gene>
    <name evidence="2" type="ORF">SAMN02745205_01160</name>
</gene>
<dbReference type="RefSeq" id="WP_025839557.1">
    <property type="nucleotide sequence ID" value="NZ_FUWL01000008.1"/>
</dbReference>